<dbReference type="CDD" id="cd07067">
    <property type="entry name" value="HP_PGM_like"/>
    <property type="match status" value="1"/>
</dbReference>
<evidence type="ECO:0000313" key="2">
    <source>
        <dbReference type="Proteomes" id="UP000094828"/>
    </source>
</evidence>
<dbReference type="AlphaFoldDB" id="A0A1C3E9Y3"/>
<dbReference type="SUPFAM" id="SSF53254">
    <property type="entry name" value="Phosphoglycerate mutase-like"/>
    <property type="match status" value="1"/>
</dbReference>
<dbReference type="Gene3D" id="3.40.50.1240">
    <property type="entry name" value="Phosphoglycerate mutase-like"/>
    <property type="match status" value="1"/>
</dbReference>
<evidence type="ECO:0008006" key="3">
    <source>
        <dbReference type="Google" id="ProtNLM"/>
    </source>
</evidence>
<organism evidence="1 2">
    <name type="scientific">Planctopirus hydrillae</name>
    <dbReference type="NCBI Taxonomy" id="1841610"/>
    <lineage>
        <taxon>Bacteria</taxon>
        <taxon>Pseudomonadati</taxon>
        <taxon>Planctomycetota</taxon>
        <taxon>Planctomycetia</taxon>
        <taxon>Planctomycetales</taxon>
        <taxon>Planctomycetaceae</taxon>
        <taxon>Planctopirus</taxon>
    </lineage>
</organism>
<dbReference type="PANTHER" id="PTHR47623">
    <property type="entry name" value="OS09G0287300 PROTEIN"/>
    <property type="match status" value="1"/>
</dbReference>
<dbReference type="OrthoDB" id="9781415at2"/>
<protein>
    <recommendedName>
        <fullName evidence="3">Phosphohistidine phosphatase</fullName>
    </recommendedName>
</protein>
<proteinExistence type="predicted"/>
<comment type="caution">
    <text evidence="1">The sequence shown here is derived from an EMBL/GenBank/DDBJ whole genome shotgun (WGS) entry which is preliminary data.</text>
</comment>
<sequence length="165" mass="18459">MKRLLLLRHAKAVAEDASRLDHERALAPRGCEDATRLGEWIVRQGLIPHFIMSSSSRRTVDTLRLVGSAFGHSPLVMIRRRLYMCHETDYPPLLQEAPSDCELLLVVGHNEGLQEYLTRLTGTGRAVPTCTLAVVELPISDWPEMTLAVRGKLVQLVTPDDLDPQ</sequence>
<dbReference type="Proteomes" id="UP000094828">
    <property type="component" value="Unassembled WGS sequence"/>
</dbReference>
<gene>
    <name evidence="1" type="ORF">A6X21_06790</name>
</gene>
<reference evidence="1 2" key="1">
    <citation type="submission" date="2016-05" db="EMBL/GenBank/DDBJ databases">
        <title>Genomic and physiological characterization of Planctopirus sp. isolated from fresh water lake.</title>
        <authorList>
            <person name="Subhash Y."/>
            <person name="Ramana C."/>
        </authorList>
    </citation>
    <scope>NUCLEOTIDE SEQUENCE [LARGE SCALE GENOMIC DNA]</scope>
    <source>
        <strain evidence="1 2">JC280</strain>
    </source>
</reference>
<dbReference type="STRING" id="1841610.A6X21_06790"/>
<dbReference type="PANTHER" id="PTHR47623:SF1">
    <property type="entry name" value="OS09G0287300 PROTEIN"/>
    <property type="match status" value="1"/>
</dbReference>
<keyword evidence="2" id="KW-1185">Reference proteome</keyword>
<name>A0A1C3E9Y3_9PLAN</name>
<dbReference type="InterPro" id="IPR013078">
    <property type="entry name" value="His_Pase_superF_clade-1"/>
</dbReference>
<dbReference type="RefSeq" id="WP_068848989.1">
    <property type="nucleotide sequence ID" value="NZ_LYDR01000116.1"/>
</dbReference>
<accession>A0A1C3E9Y3</accession>
<evidence type="ECO:0000313" key="1">
    <source>
        <dbReference type="EMBL" id="ODA30038.1"/>
    </source>
</evidence>
<dbReference type="InterPro" id="IPR029033">
    <property type="entry name" value="His_PPase_superfam"/>
</dbReference>
<dbReference type="EMBL" id="LYDR01000116">
    <property type="protein sequence ID" value="ODA30038.1"/>
    <property type="molecule type" value="Genomic_DNA"/>
</dbReference>
<dbReference type="Pfam" id="PF00300">
    <property type="entry name" value="His_Phos_1"/>
    <property type="match status" value="1"/>
</dbReference>